<evidence type="ECO:0000256" key="7">
    <source>
        <dbReference type="ARBA" id="ARBA00022840"/>
    </source>
</evidence>
<organism evidence="11 12">
    <name type="scientific">Corynebacterium kalinowskii</name>
    <dbReference type="NCBI Taxonomy" id="2675216"/>
    <lineage>
        <taxon>Bacteria</taxon>
        <taxon>Bacillati</taxon>
        <taxon>Actinomycetota</taxon>
        <taxon>Actinomycetes</taxon>
        <taxon>Mycobacteriales</taxon>
        <taxon>Corynebacteriaceae</taxon>
        <taxon>Corynebacterium</taxon>
    </lineage>
</organism>
<feature type="transmembrane region" description="Helical" evidence="9">
    <location>
        <begin position="66"/>
        <end position="84"/>
    </location>
</feature>
<feature type="transmembrane region" description="Helical" evidence="9">
    <location>
        <begin position="115"/>
        <end position="131"/>
    </location>
</feature>
<evidence type="ECO:0000256" key="5">
    <source>
        <dbReference type="ARBA" id="ARBA00022741"/>
    </source>
</evidence>
<feature type="transmembrane region" description="Helical" evidence="9">
    <location>
        <begin position="90"/>
        <end position="108"/>
    </location>
</feature>
<dbReference type="GO" id="GO:0000155">
    <property type="term" value="F:phosphorelay sensor kinase activity"/>
    <property type="evidence" value="ECO:0007669"/>
    <property type="project" value="InterPro"/>
</dbReference>
<keyword evidence="6 11" id="KW-0418">Kinase</keyword>
<dbReference type="RefSeq" id="WP_156193074.1">
    <property type="nucleotide sequence ID" value="NZ_CP046452.1"/>
</dbReference>
<evidence type="ECO:0000313" key="12">
    <source>
        <dbReference type="Proteomes" id="UP000427071"/>
    </source>
</evidence>
<dbReference type="Pfam" id="PF07730">
    <property type="entry name" value="HisKA_3"/>
    <property type="match status" value="1"/>
</dbReference>
<keyword evidence="9" id="KW-0472">Membrane</keyword>
<evidence type="ECO:0000256" key="2">
    <source>
        <dbReference type="ARBA" id="ARBA00012438"/>
    </source>
</evidence>
<comment type="catalytic activity">
    <reaction evidence="1">
        <text>ATP + protein L-histidine = ADP + protein N-phospho-L-histidine.</text>
        <dbReference type="EC" id="2.7.13.3"/>
    </reaction>
</comment>
<evidence type="ECO:0000259" key="10">
    <source>
        <dbReference type="Pfam" id="PF07730"/>
    </source>
</evidence>
<keyword evidence="9" id="KW-0812">Transmembrane</keyword>
<proteinExistence type="predicted"/>
<dbReference type="EC" id="2.7.13.3" evidence="2"/>
<dbReference type="KEGG" id="ckw:CKALI_09335"/>
<dbReference type="GO" id="GO:0046983">
    <property type="term" value="F:protein dimerization activity"/>
    <property type="evidence" value="ECO:0007669"/>
    <property type="project" value="InterPro"/>
</dbReference>
<dbReference type="InterPro" id="IPR050482">
    <property type="entry name" value="Sensor_HK_TwoCompSys"/>
</dbReference>
<evidence type="ECO:0000256" key="3">
    <source>
        <dbReference type="ARBA" id="ARBA00022553"/>
    </source>
</evidence>
<dbReference type="PANTHER" id="PTHR24421:SF10">
    <property type="entry name" value="NITRATE_NITRITE SENSOR PROTEIN NARQ"/>
    <property type="match status" value="1"/>
</dbReference>
<feature type="transmembrane region" description="Helical" evidence="9">
    <location>
        <begin position="9"/>
        <end position="29"/>
    </location>
</feature>
<keyword evidence="12" id="KW-1185">Reference proteome</keyword>
<dbReference type="Proteomes" id="UP000427071">
    <property type="component" value="Chromosome"/>
</dbReference>
<evidence type="ECO:0000256" key="9">
    <source>
        <dbReference type="SAM" id="Phobius"/>
    </source>
</evidence>
<accession>A0A6B8VC27</accession>
<evidence type="ECO:0000313" key="11">
    <source>
        <dbReference type="EMBL" id="QGU02722.1"/>
    </source>
</evidence>
<dbReference type="InterPro" id="IPR011712">
    <property type="entry name" value="Sig_transdc_His_kin_sub3_dim/P"/>
</dbReference>
<feature type="transmembrane region" description="Helical" evidence="9">
    <location>
        <begin position="143"/>
        <end position="166"/>
    </location>
</feature>
<evidence type="ECO:0000256" key="8">
    <source>
        <dbReference type="ARBA" id="ARBA00023012"/>
    </source>
</evidence>
<keyword evidence="7" id="KW-0067">ATP-binding</keyword>
<gene>
    <name evidence="11" type="primary">desK3</name>
    <name evidence="11" type="ORF">CKALI_09335</name>
</gene>
<keyword evidence="3" id="KW-0597">Phosphoprotein</keyword>
<name>A0A6B8VC27_9CORY</name>
<feature type="transmembrane region" description="Helical" evidence="9">
    <location>
        <begin position="41"/>
        <end position="59"/>
    </location>
</feature>
<feature type="domain" description="Signal transduction histidine kinase subgroup 3 dimerisation and phosphoacceptor" evidence="10">
    <location>
        <begin position="191"/>
        <end position="254"/>
    </location>
</feature>
<evidence type="ECO:0000256" key="1">
    <source>
        <dbReference type="ARBA" id="ARBA00000085"/>
    </source>
</evidence>
<keyword evidence="9" id="KW-1133">Transmembrane helix</keyword>
<dbReference type="InterPro" id="IPR036890">
    <property type="entry name" value="HATPase_C_sf"/>
</dbReference>
<dbReference type="Gene3D" id="1.20.5.1930">
    <property type="match status" value="1"/>
</dbReference>
<dbReference type="SUPFAM" id="SSF55874">
    <property type="entry name" value="ATPase domain of HSP90 chaperone/DNA topoisomerase II/histidine kinase"/>
    <property type="match status" value="1"/>
</dbReference>
<evidence type="ECO:0000256" key="6">
    <source>
        <dbReference type="ARBA" id="ARBA00022777"/>
    </source>
</evidence>
<dbReference type="PANTHER" id="PTHR24421">
    <property type="entry name" value="NITRATE/NITRITE SENSOR PROTEIN NARX-RELATED"/>
    <property type="match status" value="1"/>
</dbReference>
<keyword evidence="8" id="KW-0902">Two-component regulatory system</keyword>
<protein>
    <recommendedName>
        <fullName evidence="2">histidine kinase</fullName>
        <ecNumber evidence="2">2.7.13.3</ecNumber>
    </recommendedName>
</protein>
<dbReference type="GO" id="GO:0005524">
    <property type="term" value="F:ATP binding"/>
    <property type="evidence" value="ECO:0007669"/>
    <property type="project" value="UniProtKB-KW"/>
</dbReference>
<sequence length="377" mass="40725">MLRPSTRDIALAAIVLGLDLFGFLMVSAVVPATFNFDISPVQYWLVLVGIVIKSALLLFRRQFPMLILLAISAVELVIPLYSLATGEQSFGFNGVAAAVAAFSLGLHTRAKLRDSIVLTASGLVVGIFRALTTPPMAEMPRPVFSLLTTLGWLLPLLIFFSIGLAVRGSRELNASLAKQAELAERNAIIEERARIARELHDTTAHHLSAIAIQAQAARALIDVNPEASKQHLDHVSASITRALRDVRATVGKLSVSDAETERVPQPTDIPALIEEVRMLGQQVDFDDSSHLVGAEQVAAYRITQEALTNARKHAPGAPVTVTLSDDELRIFTPGSYQRGASGRGTISIQERAHAVGATAFNGPVPDGWLVQLTWRKQ</sequence>
<dbReference type="CDD" id="cd16917">
    <property type="entry name" value="HATPase_UhpB-NarQ-NarX-like"/>
    <property type="match status" value="1"/>
</dbReference>
<keyword evidence="4 11" id="KW-0808">Transferase</keyword>
<dbReference type="EMBL" id="CP046452">
    <property type="protein sequence ID" value="QGU02722.1"/>
    <property type="molecule type" value="Genomic_DNA"/>
</dbReference>
<dbReference type="AlphaFoldDB" id="A0A6B8VC27"/>
<reference evidence="12" key="1">
    <citation type="submission" date="2019-11" db="EMBL/GenBank/DDBJ databases">
        <title>Complete genome sequence of Corynebacterium kalinowskii 1959, a novel Corynebacterium species isolated from soil of a small paddock in Vilsendorf, Germany.</title>
        <authorList>
            <person name="Schaffert L."/>
            <person name="Ruwe M."/>
            <person name="Milse J."/>
            <person name="Hanuschka K."/>
            <person name="Ortseifen V."/>
            <person name="Droste J."/>
            <person name="Brandt D."/>
            <person name="Schlueter L."/>
            <person name="Kutter Y."/>
            <person name="Vinke S."/>
            <person name="Viehoefer P."/>
            <person name="Jacob L."/>
            <person name="Luebke N.-C."/>
            <person name="Schulte-Berndt E."/>
            <person name="Hain C."/>
            <person name="Linder M."/>
            <person name="Schmidt P."/>
            <person name="Wollenschlaeger L."/>
            <person name="Luttermann T."/>
            <person name="Thieme E."/>
            <person name="Hassa J."/>
            <person name="Haak M."/>
            <person name="Wittchen M."/>
            <person name="Mentz A."/>
            <person name="Persicke M."/>
            <person name="Busche T."/>
            <person name="Ruckert C."/>
        </authorList>
    </citation>
    <scope>NUCLEOTIDE SEQUENCE [LARGE SCALE GENOMIC DNA]</scope>
    <source>
        <strain evidence="12">1959</strain>
    </source>
</reference>
<keyword evidence="5" id="KW-0547">Nucleotide-binding</keyword>
<dbReference type="Gene3D" id="3.30.565.10">
    <property type="entry name" value="Histidine kinase-like ATPase, C-terminal domain"/>
    <property type="match status" value="1"/>
</dbReference>
<dbReference type="GO" id="GO:0016020">
    <property type="term" value="C:membrane"/>
    <property type="evidence" value="ECO:0007669"/>
    <property type="project" value="InterPro"/>
</dbReference>
<evidence type="ECO:0000256" key="4">
    <source>
        <dbReference type="ARBA" id="ARBA00022679"/>
    </source>
</evidence>